<feature type="region of interest" description="Disordered" evidence="1">
    <location>
        <begin position="230"/>
        <end position="302"/>
    </location>
</feature>
<name>A0A7S3P3P6_9STRA</name>
<feature type="region of interest" description="Disordered" evidence="1">
    <location>
        <begin position="339"/>
        <end position="373"/>
    </location>
</feature>
<feature type="compositionally biased region" description="Basic and acidic residues" evidence="1">
    <location>
        <begin position="130"/>
        <end position="145"/>
    </location>
</feature>
<sequence length="464" mass="51776">MLPASYSKRNAVAGKDHVVSREQPGLKNKRRFCKVEGCNRIVKSQGLCQRHGAKPQKCRVVECTKQAQGGFGGMCKAHFRASQNECIDYQIVGEEAQVESVNDRVIPASLSWTPRSGGPMPLIAHLKDGMDAKKPPGWHRNEERRARRQPPVAQLMTEFEDWEIELLYSESLILTGTSQLSFKFLAFGWGREVGFHTELVKSVCASRRVMLPSTARSTTTTHLQVVGQEVAGSTASTTSSHQSSRNSPSLPSQNREEDTHGASSGASVEDESNWRRMQMQQQGRMEQPFSDVPGSSDDPRAAIAGMSSKLTSSDHYMNYSTGKLEEVDESNPTDFHTARWRAGEEWMKDEKDRDAPMDPDNRTPSASLADMSSRLTGNDDWVQDNAVRLQPVDEFHAPVFRPGHHRGAIGPAAKPARKLSEDWIKGSIGQMDDLDNIEYSTYCLSMQFDEVTLQNIYQEPDQQT</sequence>
<accession>A0A7S3P3P6</accession>
<feature type="compositionally biased region" description="Low complexity" evidence="1">
    <location>
        <begin position="233"/>
        <end position="253"/>
    </location>
</feature>
<organism evidence="2">
    <name type="scientific">Amphora coffeiformis</name>
    <dbReference type="NCBI Taxonomy" id="265554"/>
    <lineage>
        <taxon>Eukaryota</taxon>
        <taxon>Sar</taxon>
        <taxon>Stramenopiles</taxon>
        <taxon>Ochrophyta</taxon>
        <taxon>Bacillariophyta</taxon>
        <taxon>Bacillariophyceae</taxon>
        <taxon>Bacillariophycidae</taxon>
        <taxon>Thalassiophysales</taxon>
        <taxon>Catenulaceae</taxon>
        <taxon>Amphora</taxon>
    </lineage>
</organism>
<proteinExistence type="predicted"/>
<feature type="region of interest" description="Disordered" evidence="1">
    <location>
        <begin position="1"/>
        <end position="21"/>
    </location>
</feature>
<protein>
    <submittedName>
        <fullName evidence="2">Uncharacterized protein</fullName>
    </submittedName>
</protein>
<feature type="compositionally biased region" description="Low complexity" evidence="1">
    <location>
        <begin position="275"/>
        <end position="287"/>
    </location>
</feature>
<evidence type="ECO:0000256" key="1">
    <source>
        <dbReference type="SAM" id="MobiDB-lite"/>
    </source>
</evidence>
<gene>
    <name evidence="2" type="ORF">ACOF00016_LOCUS740</name>
</gene>
<evidence type="ECO:0000313" key="2">
    <source>
        <dbReference type="EMBL" id="CAE0402457.1"/>
    </source>
</evidence>
<feature type="compositionally biased region" description="Basic and acidic residues" evidence="1">
    <location>
        <begin position="341"/>
        <end position="361"/>
    </location>
</feature>
<dbReference type="AlphaFoldDB" id="A0A7S3P3P6"/>
<dbReference type="EMBL" id="HBIM01000852">
    <property type="protein sequence ID" value="CAE0402457.1"/>
    <property type="molecule type" value="Transcribed_RNA"/>
</dbReference>
<reference evidence="2" key="1">
    <citation type="submission" date="2021-01" db="EMBL/GenBank/DDBJ databases">
        <authorList>
            <person name="Corre E."/>
            <person name="Pelletier E."/>
            <person name="Niang G."/>
            <person name="Scheremetjew M."/>
            <person name="Finn R."/>
            <person name="Kale V."/>
            <person name="Holt S."/>
            <person name="Cochrane G."/>
            <person name="Meng A."/>
            <person name="Brown T."/>
            <person name="Cohen L."/>
        </authorList>
    </citation>
    <scope>NUCLEOTIDE SEQUENCE</scope>
    <source>
        <strain evidence="2">CCMP127</strain>
    </source>
</reference>
<feature type="region of interest" description="Disordered" evidence="1">
    <location>
        <begin position="130"/>
        <end position="149"/>
    </location>
</feature>